<sequence length="148" mass="16365">MISLFGLVRRGSLCDCYSRQRSVSLDWSEEGPCVTVTLDNDQSLCTGEKRVLVRLLLSTMISLSLDWSEEGPCVTVTLDNDQSLWTVSLDWSEEGPCVTVTLDNDPSLWTELELVAQPVGREAWCGVASWEGPCQPQIKGPYLPKTPA</sequence>
<comment type="caution">
    <text evidence="1">The sequence shown here is derived from an EMBL/GenBank/DDBJ whole genome shotgun (WGS) entry which is preliminary data.</text>
</comment>
<proteinExistence type="predicted"/>
<dbReference type="Proteomes" id="UP001283361">
    <property type="component" value="Unassembled WGS sequence"/>
</dbReference>
<evidence type="ECO:0000313" key="2">
    <source>
        <dbReference type="Proteomes" id="UP001283361"/>
    </source>
</evidence>
<protein>
    <submittedName>
        <fullName evidence="1">Uncharacterized protein</fullName>
    </submittedName>
</protein>
<organism evidence="1 2">
    <name type="scientific">Elysia crispata</name>
    <name type="common">lettuce slug</name>
    <dbReference type="NCBI Taxonomy" id="231223"/>
    <lineage>
        <taxon>Eukaryota</taxon>
        <taxon>Metazoa</taxon>
        <taxon>Spiralia</taxon>
        <taxon>Lophotrochozoa</taxon>
        <taxon>Mollusca</taxon>
        <taxon>Gastropoda</taxon>
        <taxon>Heterobranchia</taxon>
        <taxon>Euthyneura</taxon>
        <taxon>Panpulmonata</taxon>
        <taxon>Sacoglossa</taxon>
        <taxon>Placobranchoidea</taxon>
        <taxon>Plakobranchidae</taxon>
        <taxon>Elysia</taxon>
    </lineage>
</organism>
<dbReference type="EMBL" id="JAWDGP010002977">
    <property type="protein sequence ID" value="KAK3778340.1"/>
    <property type="molecule type" value="Genomic_DNA"/>
</dbReference>
<accession>A0AAE0ZZC7</accession>
<reference evidence="1" key="1">
    <citation type="journal article" date="2023" name="G3 (Bethesda)">
        <title>A reference genome for the long-term kleptoplast-retaining sea slug Elysia crispata morphotype clarki.</title>
        <authorList>
            <person name="Eastman K.E."/>
            <person name="Pendleton A.L."/>
            <person name="Shaikh M.A."/>
            <person name="Suttiyut T."/>
            <person name="Ogas R."/>
            <person name="Tomko P."/>
            <person name="Gavelis G."/>
            <person name="Widhalm J.R."/>
            <person name="Wisecaver J.H."/>
        </authorList>
    </citation>
    <scope>NUCLEOTIDE SEQUENCE</scope>
    <source>
        <strain evidence="1">ECLA1</strain>
    </source>
</reference>
<gene>
    <name evidence="1" type="ORF">RRG08_016804</name>
</gene>
<name>A0AAE0ZZC7_9GAST</name>
<dbReference type="AlphaFoldDB" id="A0AAE0ZZC7"/>
<evidence type="ECO:0000313" key="1">
    <source>
        <dbReference type="EMBL" id="KAK3778340.1"/>
    </source>
</evidence>
<keyword evidence="2" id="KW-1185">Reference proteome</keyword>